<keyword evidence="3" id="KW-0732">Signal</keyword>
<evidence type="ECO:0000313" key="5">
    <source>
        <dbReference type="Proteomes" id="UP000678393"/>
    </source>
</evidence>
<keyword evidence="5" id="KW-1185">Reference proteome</keyword>
<comment type="similarity">
    <text evidence="1">Belongs to the short-chain dehydrogenases/reductases (SDR) family.</text>
</comment>
<evidence type="ECO:0000313" key="4">
    <source>
        <dbReference type="EMBL" id="CAG5115122.1"/>
    </source>
</evidence>
<evidence type="ECO:0000256" key="2">
    <source>
        <dbReference type="ARBA" id="ARBA00023002"/>
    </source>
</evidence>
<dbReference type="Gene3D" id="3.40.50.720">
    <property type="entry name" value="NAD(P)-binding Rossmann-like Domain"/>
    <property type="match status" value="1"/>
</dbReference>
<comment type="caution">
    <text evidence="4">The sequence shown here is derived from an EMBL/GenBank/DDBJ whole genome shotgun (WGS) entry which is preliminary data.</text>
</comment>
<protein>
    <submittedName>
        <fullName evidence="4">Uncharacterized protein</fullName>
    </submittedName>
</protein>
<dbReference type="EMBL" id="CAJHNH020000076">
    <property type="protein sequence ID" value="CAG5115122.1"/>
    <property type="molecule type" value="Genomic_DNA"/>
</dbReference>
<feature type="signal peptide" evidence="3">
    <location>
        <begin position="1"/>
        <end position="24"/>
    </location>
</feature>
<name>A0A8S3YIE1_9EUPU</name>
<gene>
    <name evidence="4" type="ORF">CUNI_LOCUS680</name>
</gene>
<dbReference type="AlphaFoldDB" id="A0A8S3YIE1"/>
<keyword evidence="2" id="KW-0560">Oxidoreductase</keyword>
<dbReference type="InterPro" id="IPR020904">
    <property type="entry name" value="Sc_DH/Rdtase_CS"/>
</dbReference>
<sequence>MIAHNKGHIVAVGSVLGLMGLNGAADYCGSKFATDGFMDALRDELKSEGVSGVTATTIYPYHVDNDMFAGAATRFPKLFPAINEDYLSQKIVDAVLSGRERMIVPKLLYLSALFYRIAPVPAITAVMKFIGGHQVIENMKERGHSNTCRG</sequence>
<reference evidence="4" key="1">
    <citation type="submission" date="2021-04" db="EMBL/GenBank/DDBJ databases">
        <authorList>
            <consortium name="Molecular Ecology Group"/>
        </authorList>
    </citation>
    <scope>NUCLEOTIDE SEQUENCE</scope>
</reference>
<accession>A0A8S3YIE1</accession>
<evidence type="ECO:0000256" key="1">
    <source>
        <dbReference type="ARBA" id="ARBA00006484"/>
    </source>
</evidence>
<feature type="chain" id="PRO_5035857000" evidence="3">
    <location>
        <begin position="25"/>
        <end position="150"/>
    </location>
</feature>
<proteinExistence type="inferred from homology"/>
<dbReference type="PANTHER" id="PTHR24322">
    <property type="entry name" value="PKSB"/>
    <property type="match status" value="1"/>
</dbReference>
<organism evidence="4 5">
    <name type="scientific">Candidula unifasciata</name>
    <dbReference type="NCBI Taxonomy" id="100452"/>
    <lineage>
        <taxon>Eukaryota</taxon>
        <taxon>Metazoa</taxon>
        <taxon>Spiralia</taxon>
        <taxon>Lophotrochozoa</taxon>
        <taxon>Mollusca</taxon>
        <taxon>Gastropoda</taxon>
        <taxon>Heterobranchia</taxon>
        <taxon>Euthyneura</taxon>
        <taxon>Panpulmonata</taxon>
        <taxon>Eupulmonata</taxon>
        <taxon>Stylommatophora</taxon>
        <taxon>Helicina</taxon>
        <taxon>Helicoidea</taxon>
        <taxon>Geomitridae</taxon>
        <taxon>Candidula</taxon>
    </lineage>
</organism>
<dbReference type="PRINTS" id="PR00081">
    <property type="entry name" value="GDHRDH"/>
</dbReference>
<dbReference type="GO" id="GO:0016616">
    <property type="term" value="F:oxidoreductase activity, acting on the CH-OH group of donors, NAD or NADP as acceptor"/>
    <property type="evidence" value="ECO:0007669"/>
    <property type="project" value="TreeGrafter"/>
</dbReference>
<dbReference type="Proteomes" id="UP000678393">
    <property type="component" value="Unassembled WGS sequence"/>
</dbReference>
<dbReference type="InterPro" id="IPR002347">
    <property type="entry name" value="SDR_fam"/>
</dbReference>
<dbReference type="Pfam" id="PF00106">
    <property type="entry name" value="adh_short"/>
    <property type="match status" value="1"/>
</dbReference>
<evidence type="ECO:0000256" key="3">
    <source>
        <dbReference type="SAM" id="SignalP"/>
    </source>
</evidence>
<dbReference type="SUPFAM" id="SSF51735">
    <property type="entry name" value="NAD(P)-binding Rossmann-fold domains"/>
    <property type="match status" value="1"/>
</dbReference>
<dbReference type="PROSITE" id="PS00061">
    <property type="entry name" value="ADH_SHORT"/>
    <property type="match status" value="1"/>
</dbReference>
<dbReference type="PANTHER" id="PTHR24322:SF736">
    <property type="entry name" value="RETINOL DEHYDROGENASE 10"/>
    <property type="match status" value="1"/>
</dbReference>
<dbReference type="OrthoDB" id="6251714at2759"/>
<dbReference type="InterPro" id="IPR036291">
    <property type="entry name" value="NAD(P)-bd_dom_sf"/>
</dbReference>